<keyword evidence="2" id="KW-1185">Reference proteome</keyword>
<dbReference type="EMBL" id="NRRY01000003">
    <property type="protein sequence ID" value="MBK1617441.1"/>
    <property type="molecule type" value="Genomic_DNA"/>
</dbReference>
<organism evidence="1 2">
    <name type="scientific">Lamprobacter modestohalophilus</name>
    <dbReference type="NCBI Taxonomy" id="1064514"/>
    <lineage>
        <taxon>Bacteria</taxon>
        <taxon>Pseudomonadati</taxon>
        <taxon>Pseudomonadota</taxon>
        <taxon>Gammaproteobacteria</taxon>
        <taxon>Chromatiales</taxon>
        <taxon>Chromatiaceae</taxon>
        <taxon>Lamprobacter</taxon>
    </lineage>
</organism>
<dbReference type="AlphaFoldDB" id="A0A9X0W610"/>
<evidence type="ECO:0000313" key="1">
    <source>
        <dbReference type="EMBL" id="MBK1617441.1"/>
    </source>
</evidence>
<reference evidence="1 2" key="1">
    <citation type="journal article" date="2020" name="Microorganisms">
        <title>Osmotic Adaptation and Compatible Solute Biosynthesis of Phototrophic Bacteria as Revealed from Genome Analyses.</title>
        <authorList>
            <person name="Imhoff J.F."/>
            <person name="Rahn T."/>
            <person name="Kunzel S."/>
            <person name="Keller A."/>
            <person name="Neulinger S.C."/>
        </authorList>
    </citation>
    <scope>NUCLEOTIDE SEQUENCE [LARGE SCALE GENOMIC DNA]</scope>
    <source>
        <strain evidence="1 2">DSM 25653</strain>
    </source>
</reference>
<proteinExistence type="predicted"/>
<dbReference type="Proteomes" id="UP001138768">
    <property type="component" value="Unassembled WGS sequence"/>
</dbReference>
<name>A0A9X0W610_9GAMM</name>
<comment type="caution">
    <text evidence="1">The sequence shown here is derived from an EMBL/GenBank/DDBJ whole genome shotgun (WGS) entry which is preliminary data.</text>
</comment>
<accession>A0A9X0W610</accession>
<gene>
    <name evidence="1" type="ORF">CKO42_03010</name>
</gene>
<sequence>MLAIFAKYCQAVDLGADGVALAVEHDIASTRAVALDVPPKDAPGLVANEGQFGAGPSGILYHH</sequence>
<evidence type="ECO:0000313" key="2">
    <source>
        <dbReference type="Proteomes" id="UP001138768"/>
    </source>
</evidence>
<protein>
    <submittedName>
        <fullName evidence="1">Uncharacterized protein</fullName>
    </submittedName>
</protein>